<dbReference type="GO" id="GO:0005262">
    <property type="term" value="F:calcium channel activity"/>
    <property type="evidence" value="ECO:0007669"/>
    <property type="project" value="TreeGrafter"/>
</dbReference>
<comment type="caution">
    <text evidence="11">The sequence shown here is derived from an EMBL/GenBank/DDBJ whole genome shotgun (WGS) entry which is preliminary data.</text>
</comment>
<keyword evidence="4" id="KW-0732">Signal</keyword>
<evidence type="ECO:0000256" key="4">
    <source>
        <dbReference type="ARBA" id="ARBA00022729"/>
    </source>
</evidence>
<dbReference type="InterPro" id="IPR046791">
    <property type="entry name" value="Polycystin_dom"/>
</dbReference>
<keyword evidence="6 9" id="KW-0472">Membrane</keyword>
<dbReference type="InterPro" id="IPR001024">
    <property type="entry name" value="PLAT/LH2_dom"/>
</dbReference>
<comment type="caution">
    <text evidence="8">Lacks conserved residue(s) required for the propagation of feature annotation.</text>
</comment>
<evidence type="ECO:0000256" key="9">
    <source>
        <dbReference type="SAM" id="Phobius"/>
    </source>
</evidence>
<dbReference type="FunFam" id="2.60.60.20:FF:000022">
    <property type="entry name" value="Uncharacterized protein"/>
    <property type="match status" value="1"/>
</dbReference>
<dbReference type="CDD" id="cd01752">
    <property type="entry name" value="PLAT_polycystin"/>
    <property type="match status" value="1"/>
</dbReference>
<comment type="subcellular location">
    <subcellularLocation>
        <location evidence="1">Membrane</location>
        <topology evidence="1">Multi-pass membrane protein</topology>
    </subcellularLocation>
</comment>
<protein>
    <recommendedName>
        <fullName evidence="10">PLAT domain-containing protein</fullName>
    </recommendedName>
</protein>
<feature type="transmembrane region" description="Helical" evidence="9">
    <location>
        <begin position="2301"/>
        <end position="2319"/>
    </location>
</feature>
<proteinExistence type="inferred from homology"/>
<feature type="transmembrane region" description="Helical" evidence="9">
    <location>
        <begin position="7"/>
        <end position="26"/>
    </location>
</feature>
<comment type="similarity">
    <text evidence="2">Belongs to the polycystin family.</text>
</comment>
<dbReference type="PRINTS" id="PR01433">
    <property type="entry name" value="POLYCYSTIN2"/>
</dbReference>
<accession>A0A814EW29</accession>
<keyword evidence="5 9" id="KW-1133">Transmembrane helix</keyword>
<feature type="transmembrane region" description="Helical" evidence="9">
    <location>
        <begin position="2544"/>
        <end position="2565"/>
    </location>
</feature>
<feature type="transmembrane region" description="Helical" evidence="9">
    <location>
        <begin position="1707"/>
        <end position="1728"/>
    </location>
</feature>
<feature type="transmembrane region" description="Helical" evidence="9">
    <location>
        <begin position="1502"/>
        <end position="1520"/>
    </location>
</feature>
<feature type="transmembrane region" description="Helical" evidence="9">
    <location>
        <begin position="2207"/>
        <end position="2232"/>
    </location>
</feature>
<keyword evidence="3 9" id="KW-0812">Transmembrane</keyword>
<evidence type="ECO:0000313" key="12">
    <source>
        <dbReference type="Proteomes" id="UP000663860"/>
    </source>
</evidence>
<reference evidence="11" key="1">
    <citation type="submission" date="2021-02" db="EMBL/GenBank/DDBJ databases">
        <authorList>
            <person name="Nowell W R."/>
        </authorList>
    </citation>
    <scope>NUCLEOTIDE SEQUENCE</scope>
</reference>
<dbReference type="PANTHER" id="PTHR10877:SF194">
    <property type="entry name" value="LOCATION OF VULVA DEFECTIVE 1"/>
    <property type="match status" value="1"/>
</dbReference>
<gene>
    <name evidence="11" type="ORF">IZO911_LOCUS16240</name>
</gene>
<dbReference type="InterPro" id="IPR051223">
    <property type="entry name" value="Polycystin"/>
</dbReference>
<feature type="domain" description="PLAT" evidence="10">
    <location>
        <begin position="1545"/>
        <end position="1664"/>
    </location>
</feature>
<dbReference type="SUPFAM" id="SSF49723">
    <property type="entry name" value="Lipase/lipooxygenase domain (PLAT/LH2 domain)"/>
    <property type="match status" value="1"/>
</dbReference>
<dbReference type="GO" id="GO:0050982">
    <property type="term" value="P:detection of mechanical stimulus"/>
    <property type="evidence" value="ECO:0007669"/>
    <property type="project" value="TreeGrafter"/>
</dbReference>
<dbReference type="Pfam" id="PF01477">
    <property type="entry name" value="PLAT"/>
    <property type="match status" value="1"/>
</dbReference>
<dbReference type="EMBL" id="CAJNOE010000145">
    <property type="protein sequence ID" value="CAF0974771.1"/>
    <property type="molecule type" value="Genomic_DNA"/>
</dbReference>
<evidence type="ECO:0000259" key="10">
    <source>
        <dbReference type="PROSITE" id="PS50095"/>
    </source>
</evidence>
<feature type="transmembrane region" description="Helical" evidence="9">
    <location>
        <begin position="1757"/>
        <end position="1778"/>
    </location>
</feature>
<keyword evidence="7" id="KW-0325">Glycoprotein</keyword>
<dbReference type="Gene3D" id="2.60.60.20">
    <property type="entry name" value="PLAT/LH2 domain"/>
    <property type="match status" value="1"/>
</dbReference>
<dbReference type="Pfam" id="PF02010">
    <property type="entry name" value="REJ"/>
    <property type="match status" value="1"/>
</dbReference>
<dbReference type="InterPro" id="IPR042060">
    <property type="entry name" value="PLAT_polycystin1"/>
</dbReference>
<evidence type="ECO:0000256" key="8">
    <source>
        <dbReference type="PROSITE-ProRule" id="PRU00152"/>
    </source>
</evidence>
<dbReference type="InterPro" id="IPR003915">
    <property type="entry name" value="PKD_2"/>
</dbReference>
<dbReference type="InterPro" id="IPR013122">
    <property type="entry name" value="PKD1_2_channel"/>
</dbReference>
<organism evidence="11 12">
    <name type="scientific">Adineta steineri</name>
    <dbReference type="NCBI Taxonomy" id="433720"/>
    <lineage>
        <taxon>Eukaryota</taxon>
        <taxon>Metazoa</taxon>
        <taxon>Spiralia</taxon>
        <taxon>Gnathifera</taxon>
        <taxon>Rotifera</taxon>
        <taxon>Eurotatoria</taxon>
        <taxon>Bdelloidea</taxon>
        <taxon>Adinetida</taxon>
        <taxon>Adinetidae</taxon>
        <taxon>Adineta</taxon>
    </lineage>
</organism>
<feature type="transmembrane region" description="Helical" evidence="9">
    <location>
        <begin position="2340"/>
        <end position="2365"/>
    </location>
</feature>
<evidence type="ECO:0000256" key="6">
    <source>
        <dbReference type="ARBA" id="ARBA00023136"/>
    </source>
</evidence>
<feature type="transmembrane region" description="Helical" evidence="9">
    <location>
        <begin position="1958"/>
        <end position="1977"/>
    </location>
</feature>
<feature type="transmembrane region" description="Helical" evidence="9">
    <location>
        <begin position="2244"/>
        <end position="2269"/>
    </location>
</feature>
<dbReference type="InterPro" id="IPR036392">
    <property type="entry name" value="PLAT/LH2_dom_sf"/>
</dbReference>
<feature type="transmembrane region" description="Helical" evidence="9">
    <location>
        <begin position="1821"/>
        <end position="1846"/>
    </location>
</feature>
<evidence type="ECO:0000256" key="7">
    <source>
        <dbReference type="ARBA" id="ARBA00023180"/>
    </source>
</evidence>
<dbReference type="InterPro" id="IPR002859">
    <property type="entry name" value="PKD/REJ-like"/>
</dbReference>
<dbReference type="SMART" id="SM00308">
    <property type="entry name" value="LH2"/>
    <property type="match status" value="1"/>
</dbReference>
<dbReference type="Proteomes" id="UP000663860">
    <property type="component" value="Unassembled WGS sequence"/>
</dbReference>
<dbReference type="Pfam" id="PF08016">
    <property type="entry name" value="PKD_channel"/>
    <property type="match status" value="1"/>
</dbReference>
<sequence length="2596" mass="295730">MIFIRDANLWIIYIIIGQILVTTVHASHFRGGTITWRPLNNTPSGSTVAILVTEQFSWRRSSYTCNDASIAAQSPMIGDQGSLTVVSGTYRAWIPMTTQTYCTDYNINLDVSFGENSQTKVVPLGISFSIGYSSCCWLTNLVVGVAGSWSIVSQINTILRADGRINSSPFVATLPVIYKQINVPYAHVVQMSDPDRTDVLKCRWSNKSSNTNSYDECGGVCNGIPGAILNGTSCTITFTLLKANQYAVLALQIEDYYSNTTTTPMSSTPIQILFYGYASISSCSTPPIIIGNQTNGDPIIAPIGLNITENVIAQVSCTGTSIVEFLSSRPSGMGKSAIINQSPGFYEINFTWSPSASQSGLQGLCVAAVDNLNVQSDQWCITFLVTTISPEVTGPTIVQETVALVDTTFTVQDETIPTIPITTSTIPITTQTIQGCFSPTVTLIPGSSTLLTPVEFQRSRDFYIVSIIEFNCADSLLINTQWKIKSCNTNCSNAIQVGSSIITTSSELYIPEQTLPLGIYELELTVKIINMSNLTTTTSVYVEIIPTLIKVNLIQYATSMITHGYEENLLIDPGTYTVDPDEDTFNTTNWKYEYFCRIYGQYTFPNLNGTLLTIDDLRNDSSNPSCLTNRMGWEFNNSINSSITILSHSLQPNQTYQFMVQLINRRNSSIQSTGYLFVQIVDNHPDTILIGCVIPTACETYTEFQRVNPTTQVALFSVCNGNCTTIQNIKWNIYSGQVNSSLKITKWTLFNQTTMYENIWFFGINTSNLTVTDALFLANAQINHWRFEVVYEFATEKSLSSLNLVTNLPPNYGLCSISPLSGTTSTLFDILCIDWVDDDAIKDWTVYAWTNDLSERTIIAYSTLSTFQIRLPSGDNQTSLIHLIMYVRDIYDSTMEYNMSSVTVVPDSITINNFINDIQNSSSKILTNPICQLLYSGNQNLVGQTMILLSQYLNNINRKNLEKAFLNDIPITSISISSLGSQILQNTSNVSNNSFLSEYNKELNIYANIREYLINFTQNLPITISNSIKLQATVLAQITNETNQLTRTTLSIASDKCYQLAVALYSMALKISYEDAQTTVAQLIQCAANILSAVNGPLQERTTVLDLDYNRANKFPDDYDTDLDSEWSKLILFADGNDFSWKTIEINRNKYYQKELANELTNQMNDLISLLSSLLNIYLNIKQSSIINTSQVYMSLETISIEDLSNHFIKQIENGQIEFPQNFYLNQTNISKISIRSIMKPLVSFNNWTSSLISTNLSRSASFSILDQNGNEISIKTTSTNPINIIIPRDPYMTISSMILQNVTSINSTLDNQFFHFHYVNITNPLPISVHFDIHPLNVNISYLFIYKFDQIPSSDGSNSDGWKTFCPSNLTNESLYTYFINNQQTLNHQSIVFGFRELNSTEIENLCSNSSTNMTLPIINQPRNFISNYELRIYTSGCFYYEKNNLWQYDGLIVGPLTNHFQTQCFSNHLTTFASVYQILPTPINWKYVFANADFSKNKTIYLTIIIVSIIYISLMIYARYKDRKDIEKLGVTFLPDNDKKDRYFYQVLIFTGHRKDAGTKSKVHIVLSGDKDETRIRTLSDSHRQIFQRGGVNAFLMSVPKSLGLLNYARIWHDNTGNGSSSSWFLKYIIVRDLQTMEKFHFISQQWFAVEKDDGKIERILPVAGDIEKQAFSYMVSKNAYHSVSDGHLWFSIFSRPPSNQFTRVQRCTCCFVLFFISMFLNIMYYDLSTESKTNNSTNTASLSFGSFYLNSQQVIIGIIVELFALIPSLLLVQLFRRLQPRKKQLSPLQQVLNKIKPDTEIQNQTEQKPTKKKSSLSFPWWCIFIAYGFCIILVSVSIIFIIARGIEFGDEKTQKWLISILSGFFSSVLLTQPLKIIALAMFFAFFCRKLNDDKEANEFLDDNQLDLDNDEEYLHPIKKHSPAVRQSSPRVNRLNKAELIHARKQRLNEIQMWSILREVSIYLCFIVTLYLVIYSNRDLNSYLQVNHLQKYLSNTRQTDCDFTKITTIDQYWNWLENSFVENIRAQKWYNNEPPRNLSGFINDKSNRFIGWATIRQLRIKSTLCDVKNQVTSTCEYDYSFFNEDKYSHKPGWTNETTQNYSSSIIQSFQYSTSENLDTYVYVGEHGTYSGNGYVYEFRGILSELQSNLSLLHQLEWINNQTRAIIIQLTLYNPNVQLFTSATLLAEFLSSTGVFTTARFEPMNFYTFTSVIQLVSIIIYMIIVMYFLWIEVRLLLKLKWKYFHGFWSYIDIGIIACSWTGIGIYIWRYNESKRIGKLFNETNGYVYINLQLATYVNDILMYLYGFCSFFGTIKLVKLCRFNRRLCLFIETLKYCGRALLGFLMIFLIIFFSFVCLFYLLFIAKLGSCSTLLKTIQMLFETILMKFDAHELMEAGGFLGPFSFSLFVIIVVFICLSMFISIINDGFCHVRENIPSDKDDIFLFMRKRFQCWIGWKKSVNEEQVSTITHLENMNPMERFPHKIDELLDAINRFSSIKATMADRDLTYLPSRQAVNHVKMNVRELRVVESKKSNATFWTRKKRYIAAATIGACVAGVLIAVGVLIPTLVKKGEETGALFNHKKSLYRKLKLRNPLV</sequence>
<evidence type="ECO:0000313" key="11">
    <source>
        <dbReference type="EMBL" id="CAF0974771.1"/>
    </source>
</evidence>
<dbReference type="GO" id="GO:0005509">
    <property type="term" value="F:calcium ion binding"/>
    <property type="evidence" value="ECO:0007669"/>
    <property type="project" value="InterPro"/>
</dbReference>
<feature type="transmembrane region" description="Helical" evidence="9">
    <location>
        <begin position="2403"/>
        <end position="2424"/>
    </location>
</feature>
<evidence type="ECO:0000256" key="3">
    <source>
        <dbReference type="ARBA" id="ARBA00022692"/>
    </source>
</evidence>
<evidence type="ECO:0000256" key="1">
    <source>
        <dbReference type="ARBA" id="ARBA00004141"/>
    </source>
</evidence>
<evidence type="ECO:0000256" key="2">
    <source>
        <dbReference type="ARBA" id="ARBA00007200"/>
    </source>
</evidence>
<evidence type="ECO:0000256" key="5">
    <source>
        <dbReference type="ARBA" id="ARBA00022989"/>
    </source>
</evidence>
<dbReference type="Pfam" id="PF20519">
    <property type="entry name" value="Polycystin_dom"/>
    <property type="match status" value="1"/>
</dbReference>
<dbReference type="PROSITE" id="PS50095">
    <property type="entry name" value="PLAT"/>
    <property type="match status" value="1"/>
</dbReference>
<name>A0A814EW29_9BILA</name>
<feature type="transmembrane region" description="Helical" evidence="9">
    <location>
        <begin position="1866"/>
        <end position="1889"/>
    </location>
</feature>
<dbReference type="GO" id="GO:0016020">
    <property type="term" value="C:membrane"/>
    <property type="evidence" value="ECO:0007669"/>
    <property type="project" value="UniProtKB-SubCell"/>
</dbReference>
<dbReference type="PANTHER" id="PTHR10877">
    <property type="entry name" value="POLYCYSTIN FAMILY MEMBER"/>
    <property type="match status" value="1"/>
</dbReference>